<dbReference type="RefSeq" id="WP_039474082.1">
    <property type="nucleotide sequence ID" value="NZ_JSYN01000007.1"/>
</dbReference>
<protein>
    <submittedName>
        <fullName evidence="3">Sugar transporter</fullName>
    </submittedName>
</protein>
<feature type="chain" id="PRO_5002129930" evidence="1">
    <location>
        <begin position="21"/>
        <end position="149"/>
    </location>
</feature>
<sequence length="149" mass="16784">MKKISLVLSMVLFTIAGAFAQIEKPVTWAYSAKKTGNNEATIYLKATIEDRWHIYSQNVKDGGPVKTTFTFAPSKDFSLVGKTIEPKAVVKYESTFKMNVSYFERSVIFQQKIKLNKGTTVAKGKVEFMVCNDKQCLPPEEVEFSIPVK</sequence>
<dbReference type="Pfam" id="PF11412">
    <property type="entry name" value="DsbD_N"/>
    <property type="match status" value="1"/>
</dbReference>
<dbReference type="Proteomes" id="UP000031246">
    <property type="component" value="Unassembled WGS sequence"/>
</dbReference>
<evidence type="ECO:0000313" key="4">
    <source>
        <dbReference type="Proteomes" id="UP000031246"/>
    </source>
</evidence>
<comment type="caution">
    <text evidence="3">The sequence shown here is derived from an EMBL/GenBank/DDBJ whole genome shotgun (WGS) entry which is preliminary data.</text>
</comment>
<accession>A0A0C1DBJ3</accession>
<dbReference type="Gene3D" id="2.60.40.1250">
    <property type="entry name" value="Thiol:disulfide interchange protein DsbD, N-terminal domain"/>
    <property type="match status" value="1"/>
</dbReference>
<dbReference type="OrthoDB" id="767251at2"/>
<keyword evidence="3" id="KW-0762">Sugar transport</keyword>
<dbReference type="AlphaFoldDB" id="A0A0C1DBJ3"/>
<feature type="signal peptide" evidence="1">
    <location>
        <begin position="1"/>
        <end position="20"/>
    </location>
</feature>
<organism evidence="3 4">
    <name type="scientific">Pedobacter kyungheensis</name>
    <dbReference type="NCBI Taxonomy" id="1069985"/>
    <lineage>
        <taxon>Bacteria</taxon>
        <taxon>Pseudomonadati</taxon>
        <taxon>Bacteroidota</taxon>
        <taxon>Sphingobacteriia</taxon>
        <taxon>Sphingobacteriales</taxon>
        <taxon>Sphingobacteriaceae</taxon>
        <taxon>Pedobacter</taxon>
    </lineage>
</organism>
<keyword evidence="3" id="KW-0813">Transport</keyword>
<feature type="domain" description="Thiol:disulfide interchange protein DsbD N-terminal" evidence="2">
    <location>
        <begin position="36"/>
        <end position="144"/>
    </location>
</feature>
<evidence type="ECO:0000256" key="1">
    <source>
        <dbReference type="SAM" id="SignalP"/>
    </source>
</evidence>
<keyword evidence="1" id="KW-0732">Signal</keyword>
<name>A0A0C1DBJ3_9SPHI</name>
<gene>
    <name evidence="3" type="ORF">OC25_08105</name>
</gene>
<evidence type="ECO:0000313" key="3">
    <source>
        <dbReference type="EMBL" id="KIA94891.1"/>
    </source>
</evidence>
<evidence type="ECO:0000259" key="2">
    <source>
        <dbReference type="Pfam" id="PF11412"/>
    </source>
</evidence>
<reference evidence="3 4" key="1">
    <citation type="submission" date="2014-10" db="EMBL/GenBank/DDBJ databases">
        <title>Pedobacter Kyungheensis.</title>
        <authorList>
            <person name="Anderson B.M."/>
            <person name="Newman J.D."/>
        </authorList>
    </citation>
    <scope>NUCLEOTIDE SEQUENCE [LARGE SCALE GENOMIC DNA]</scope>
    <source>
        <strain evidence="3 4">KACC 16221</strain>
    </source>
</reference>
<dbReference type="InterPro" id="IPR036929">
    <property type="entry name" value="DsbDN_sf"/>
</dbReference>
<proteinExistence type="predicted"/>
<keyword evidence="4" id="KW-1185">Reference proteome</keyword>
<dbReference type="EMBL" id="JSYN01000007">
    <property type="protein sequence ID" value="KIA94891.1"/>
    <property type="molecule type" value="Genomic_DNA"/>
</dbReference>
<dbReference type="InterPro" id="IPR028250">
    <property type="entry name" value="DsbDN"/>
</dbReference>